<sequence>MKILENIIANKSLLFTEASTGKTIPVGTLYRSLGLNPVEKGLLFLYNDNQLPGIEVLLNFYGTAHTIALLGQKLHTDFKDRLEAEYRPKYIFDPQRNEILGYSLKEFSETISIFMKDDYKHEVTINPEIKILLSTSGTTGNPKLVKLSDESLYQNALSILQYMPILDSDVVALNVPINFVYGFSIFTTNCMRAGRIVCSDKDIMQKAFWDEMDLYGYSTLGGVPYLYENLNRIGFFRKDSPSLRYLTHTGGVINSELRKIIFSYCNEYNKEFFAQYGQTEAGGRMAYLSTEGLLNDETSIGTPVHGGDFRIDPDTEELLFSHKSIFGGYANTLEDLISYNQPRILHTGDTARKSDDGIYYITGRIKRIMKLFGIRLNLDEVEFILKNELKENTFACLNDRDKKIIVLYDNPEIDPQHIIDIIKNKLSINPQYIRTEYIESFPLSQNGKINYPLLQNLQHENI</sequence>
<dbReference type="PANTHER" id="PTHR43201">
    <property type="entry name" value="ACYL-COA SYNTHETASE"/>
    <property type="match status" value="1"/>
</dbReference>
<dbReference type="Gene3D" id="3.40.50.12780">
    <property type="entry name" value="N-terminal domain of ligase-like"/>
    <property type="match status" value="1"/>
</dbReference>
<dbReference type="STRING" id="363331.RM51_04360"/>
<dbReference type="OrthoDB" id="9765680at2"/>
<dbReference type="Pfam" id="PF00501">
    <property type="entry name" value="AMP-binding"/>
    <property type="match status" value="1"/>
</dbReference>
<proteinExistence type="inferred from homology"/>
<dbReference type="GO" id="GO:0006631">
    <property type="term" value="P:fatty acid metabolic process"/>
    <property type="evidence" value="ECO:0007669"/>
    <property type="project" value="TreeGrafter"/>
</dbReference>
<evidence type="ECO:0000313" key="5">
    <source>
        <dbReference type="Proteomes" id="UP000031167"/>
    </source>
</evidence>
<keyword evidence="2" id="KW-0436">Ligase</keyword>
<gene>
    <name evidence="4" type="ORF">RM51_04360</name>
</gene>
<organism evidence="4 5">
    <name type="scientific">Chryseobacterium taiwanense</name>
    <dbReference type="NCBI Taxonomy" id="363331"/>
    <lineage>
        <taxon>Bacteria</taxon>
        <taxon>Pseudomonadati</taxon>
        <taxon>Bacteroidota</taxon>
        <taxon>Flavobacteriia</taxon>
        <taxon>Flavobacteriales</taxon>
        <taxon>Weeksellaceae</taxon>
        <taxon>Chryseobacterium group</taxon>
        <taxon>Chryseobacterium</taxon>
    </lineage>
</organism>
<dbReference type="PANTHER" id="PTHR43201:SF5">
    <property type="entry name" value="MEDIUM-CHAIN ACYL-COA LIGASE ACSF2, MITOCHONDRIAL"/>
    <property type="match status" value="1"/>
</dbReference>
<name>A0A0B4EBF8_9FLAO</name>
<protein>
    <submittedName>
        <fullName evidence="4">AMP-dependent synthetase</fullName>
    </submittedName>
</protein>
<dbReference type="Proteomes" id="UP000031167">
    <property type="component" value="Unassembled WGS sequence"/>
</dbReference>
<dbReference type="AlphaFoldDB" id="A0A0B4EBF8"/>
<comment type="similarity">
    <text evidence="1">Belongs to the ATP-dependent AMP-binding enzyme family.</text>
</comment>
<evidence type="ECO:0000256" key="2">
    <source>
        <dbReference type="ARBA" id="ARBA00022598"/>
    </source>
</evidence>
<dbReference type="InterPro" id="IPR042099">
    <property type="entry name" value="ANL_N_sf"/>
</dbReference>
<keyword evidence="5" id="KW-1185">Reference proteome</keyword>
<accession>A0A0B4EBF8</accession>
<dbReference type="RefSeq" id="WP_039365550.1">
    <property type="nucleotide sequence ID" value="NZ_JWTA01000004.1"/>
</dbReference>
<evidence type="ECO:0000259" key="3">
    <source>
        <dbReference type="Pfam" id="PF00501"/>
    </source>
</evidence>
<dbReference type="GO" id="GO:0031956">
    <property type="term" value="F:medium-chain fatty acid-CoA ligase activity"/>
    <property type="evidence" value="ECO:0007669"/>
    <property type="project" value="TreeGrafter"/>
</dbReference>
<comment type="caution">
    <text evidence="4">The sequence shown here is derived from an EMBL/GenBank/DDBJ whole genome shotgun (WGS) entry which is preliminary data.</text>
</comment>
<reference evidence="4 5" key="1">
    <citation type="submission" date="2014-12" db="EMBL/GenBank/DDBJ databases">
        <title>Genome sequencing of Chryseobacterium taiwanense TPW19.</title>
        <authorList>
            <person name="Tan P.W."/>
            <person name="Chan K.-G."/>
        </authorList>
    </citation>
    <scope>NUCLEOTIDE SEQUENCE [LARGE SCALE GENOMIC DNA]</scope>
    <source>
        <strain evidence="4 5">TPW19</strain>
    </source>
</reference>
<evidence type="ECO:0000313" key="4">
    <source>
        <dbReference type="EMBL" id="KIC63968.1"/>
    </source>
</evidence>
<feature type="domain" description="AMP-dependent synthetase/ligase" evidence="3">
    <location>
        <begin position="129"/>
        <end position="318"/>
    </location>
</feature>
<dbReference type="SUPFAM" id="SSF56801">
    <property type="entry name" value="Acetyl-CoA synthetase-like"/>
    <property type="match status" value="1"/>
</dbReference>
<dbReference type="EMBL" id="JWTA01000004">
    <property type="protein sequence ID" value="KIC63968.1"/>
    <property type="molecule type" value="Genomic_DNA"/>
</dbReference>
<dbReference type="InterPro" id="IPR000873">
    <property type="entry name" value="AMP-dep_synth/lig_dom"/>
</dbReference>
<evidence type="ECO:0000256" key="1">
    <source>
        <dbReference type="ARBA" id="ARBA00006432"/>
    </source>
</evidence>